<protein>
    <recommendedName>
        <fullName evidence="4">Solute carrier family 40 protein</fullName>
    </recommendedName>
</protein>
<reference evidence="2" key="1">
    <citation type="submission" date="2023-10" db="EMBL/GenBank/DDBJ databases">
        <authorList>
            <person name="Chen Y."/>
            <person name="Shah S."/>
            <person name="Dougan E. K."/>
            <person name="Thang M."/>
            <person name="Chan C."/>
        </authorList>
    </citation>
    <scope>NUCLEOTIDE SEQUENCE [LARGE SCALE GENOMIC DNA]</scope>
</reference>
<sequence length="268" mass="28889">DAPELNLCAPAAEEPCAESWNDAYPGLRDVACRAVGSQWPLQALANAGSSTSARCPPSERGSSSLQAWSEVRKSKRVSAATLVHVVMGCSTVAVRRRDRFPNDKSELAFVAGRARQSLRNCAVACTLFQVSLAFALFQGGFRGLDHEDHQAVRAVYVMKVVAIGLFAIPSLAICLGFSNKLGAVGSERLVSIMCLCGCLTVILSKPSYMALLQGHDPSNLVGATWRRGEAETALTCLMLDTVLTVSHLYLRVRWYYLLAADSTVLLPI</sequence>
<keyword evidence="1" id="KW-1133">Transmembrane helix</keyword>
<name>A0ABN9UX87_9DINO</name>
<keyword evidence="1" id="KW-0812">Transmembrane</keyword>
<keyword evidence="1" id="KW-0472">Membrane</keyword>
<organism evidence="2 3">
    <name type="scientific">Prorocentrum cordatum</name>
    <dbReference type="NCBI Taxonomy" id="2364126"/>
    <lineage>
        <taxon>Eukaryota</taxon>
        <taxon>Sar</taxon>
        <taxon>Alveolata</taxon>
        <taxon>Dinophyceae</taxon>
        <taxon>Prorocentrales</taxon>
        <taxon>Prorocentraceae</taxon>
        <taxon>Prorocentrum</taxon>
    </lineage>
</organism>
<evidence type="ECO:0000256" key="1">
    <source>
        <dbReference type="SAM" id="Phobius"/>
    </source>
</evidence>
<dbReference type="Proteomes" id="UP001189429">
    <property type="component" value="Unassembled WGS sequence"/>
</dbReference>
<evidence type="ECO:0000313" key="3">
    <source>
        <dbReference type="Proteomes" id="UP001189429"/>
    </source>
</evidence>
<evidence type="ECO:0008006" key="4">
    <source>
        <dbReference type="Google" id="ProtNLM"/>
    </source>
</evidence>
<accession>A0ABN9UX87</accession>
<comment type="caution">
    <text evidence="2">The sequence shown here is derived from an EMBL/GenBank/DDBJ whole genome shotgun (WGS) entry which is preliminary data.</text>
</comment>
<feature type="transmembrane region" description="Helical" evidence="1">
    <location>
        <begin position="121"/>
        <end position="141"/>
    </location>
</feature>
<feature type="non-terminal residue" evidence="2">
    <location>
        <position position="268"/>
    </location>
</feature>
<feature type="transmembrane region" description="Helical" evidence="1">
    <location>
        <begin position="189"/>
        <end position="212"/>
    </location>
</feature>
<dbReference type="EMBL" id="CAUYUJ010016394">
    <property type="protein sequence ID" value="CAK0864761.1"/>
    <property type="molecule type" value="Genomic_DNA"/>
</dbReference>
<feature type="transmembrane region" description="Helical" evidence="1">
    <location>
        <begin position="153"/>
        <end position="177"/>
    </location>
</feature>
<proteinExistence type="predicted"/>
<keyword evidence="3" id="KW-1185">Reference proteome</keyword>
<feature type="non-terminal residue" evidence="2">
    <location>
        <position position="1"/>
    </location>
</feature>
<gene>
    <name evidence="2" type="ORF">PCOR1329_LOCUS52542</name>
</gene>
<evidence type="ECO:0000313" key="2">
    <source>
        <dbReference type="EMBL" id="CAK0864761.1"/>
    </source>
</evidence>